<sequence length="247" mass="28105">ITDDEIDRWLLCKSQHGRLVPDVKLSMTENDIWVLSQQQCFIALDMAFRGKLNQALGRENYQIVDSGVVFDTLPTKSAQGLALSVLDDEKNKRNMVLLGTKPNAFEYQDIKKMLRAFVTRGVNKDFKFVVMWPAKQWRKRILLDLYLFYLHKVKKQPIDISILTSLPPLAYTSMVMSCTHLVLQPRGGASTARQLMKWGQGKVCVAKGSHNELFFKDAQSIDLVGFASFSELAENLNEQIDIKGNTF</sequence>
<protein>
    <submittedName>
        <fullName evidence="1">Uncharacterized protein</fullName>
    </submittedName>
</protein>
<evidence type="ECO:0000313" key="1">
    <source>
        <dbReference type="EMBL" id="EKM30030.1"/>
    </source>
</evidence>
<evidence type="ECO:0000313" key="2">
    <source>
        <dbReference type="Proteomes" id="UP000008367"/>
    </source>
</evidence>
<feature type="non-terminal residue" evidence="1">
    <location>
        <position position="1"/>
    </location>
</feature>
<gene>
    <name evidence="1" type="ORF">VCHENC02_4214</name>
</gene>
<dbReference type="EMBL" id="AJSR01001822">
    <property type="protein sequence ID" value="EKM30030.1"/>
    <property type="molecule type" value="Genomic_DNA"/>
</dbReference>
<proteinExistence type="predicted"/>
<organism evidence="1 2">
    <name type="scientific">Vibrio harveyi</name>
    <name type="common">Beneckea harveyi</name>
    <dbReference type="NCBI Taxonomy" id="669"/>
    <lineage>
        <taxon>Bacteria</taxon>
        <taxon>Pseudomonadati</taxon>
        <taxon>Pseudomonadota</taxon>
        <taxon>Gammaproteobacteria</taxon>
        <taxon>Vibrionales</taxon>
        <taxon>Vibrionaceae</taxon>
        <taxon>Vibrio</taxon>
    </lineage>
</organism>
<name>A0A454CUF9_VIBHA</name>
<accession>A0A454CUF9</accession>
<reference evidence="1 2" key="1">
    <citation type="submission" date="2012-10" db="EMBL/GenBank/DDBJ databases">
        <title>Genome sequence of Vibrio Cholerae HENC-02.</title>
        <authorList>
            <person name="Eppinger M."/>
            <person name="Hasan N.A."/>
            <person name="Sengamalay N."/>
            <person name="Hine E."/>
            <person name="Su Q."/>
            <person name="Daugherty S.C."/>
            <person name="Young S."/>
            <person name="Sadzewicz L."/>
            <person name="Tallon L."/>
            <person name="Cebula T.A."/>
            <person name="Ravel J."/>
            <person name="Colwell R.R."/>
        </authorList>
    </citation>
    <scope>NUCLEOTIDE SEQUENCE [LARGE SCALE GENOMIC DNA]</scope>
    <source>
        <strain evidence="1 2">HENC-02</strain>
    </source>
</reference>
<comment type="caution">
    <text evidence="1">The sequence shown here is derived from an EMBL/GenBank/DDBJ whole genome shotgun (WGS) entry which is preliminary data.</text>
</comment>
<dbReference type="Proteomes" id="UP000008367">
    <property type="component" value="Unassembled WGS sequence"/>
</dbReference>
<dbReference type="AlphaFoldDB" id="A0A454CUF9"/>
<feature type="non-terminal residue" evidence="1">
    <location>
        <position position="247"/>
    </location>
</feature>